<dbReference type="SUPFAM" id="SSF48452">
    <property type="entry name" value="TPR-like"/>
    <property type="match status" value="1"/>
</dbReference>
<comment type="caution">
    <text evidence="2">The sequence shown here is derived from an EMBL/GenBank/DDBJ whole genome shotgun (WGS) entry which is preliminary data.</text>
</comment>
<evidence type="ECO:0000313" key="3">
    <source>
        <dbReference type="Proteomes" id="UP000753724"/>
    </source>
</evidence>
<reference evidence="3" key="1">
    <citation type="submission" date="2020-01" db="EMBL/GenBank/DDBJ databases">
        <title>Sphingomonas sp. strain CSW-10.</title>
        <authorList>
            <person name="Chen W.-M."/>
        </authorList>
    </citation>
    <scope>NUCLEOTIDE SEQUENCE [LARGE SCALE GENOMIC DNA]</scope>
    <source>
        <strain evidence="3">FSY-8</strain>
    </source>
</reference>
<sequence length="230" mass="24291">MTWLVILALAVVVLAALKWPLRMPRDGREAVIGAILIALAGYAVQGSPSVPAAPKAAATPDHRIGSVMVDVRQKMSGVDPTRNKWQVVADALMRGGDYAGAAGMLRGAVEADPRNGEAWLSLANALTQHADGTLTPPALYAYRQAMQIDPEAPGAPFFLGMALAQQGKFDEARAMWGDVLAKAPADAPWRKDMEQRVAQLDLLLSRIRAAQQGQGAPSGSAVPAMPAVRP</sequence>
<dbReference type="Proteomes" id="UP000753724">
    <property type="component" value="Unassembled WGS sequence"/>
</dbReference>
<evidence type="ECO:0000313" key="2">
    <source>
        <dbReference type="EMBL" id="NBC36405.1"/>
    </source>
</evidence>
<gene>
    <name evidence="2" type="ORF">GTZ99_07545</name>
</gene>
<organism evidence="2 3">
    <name type="scientific">Novosphingobium ovatum</name>
    <dbReference type="NCBI Taxonomy" id="1908523"/>
    <lineage>
        <taxon>Bacteria</taxon>
        <taxon>Pseudomonadati</taxon>
        <taxon>Pseudomonadota</taxon>
        <taxon>Alphaproteobacteria</taxon>
        <taxon>Sphingomonadales</taxon>
        <taxon>Sphingomonadaceae</taxon>
        <taxon>Novosphingobium</taxon>
    </lineage>
</organism>
<dbReference type="EMBL" id="JAAAPO010000002">
    <property type="protein sequence ID" value="NBC36405.1"/>
    <property type="molecule type" value="Genomic_DNA"/>
</dbReference>
<dbReference type="Gene3D" id="1.25.40.10">
    <property type="entry name" value="Tetratricopeptide repeat domain"/>
    <property type="match status" value="1"/>
</dbReference>
<dbReference type="InterPro" id="IPR011990">
    <property type="entry name" value="TPR-like_helical_dom_sf"/>
</dbReference>
<protein>
    <submittedName>
        <fullName evidence="2">Tetratricopeptide repeat protein</fullName>
    </submittedName>
</protein>
<proteinExistence type="predicted"/>
<evidence type="ECO:0000256" key="1">
    <source>
        <dbReference type="SAM" id="MobiDB-lite"/>
    </source>
</evidence>
<accession>A0ABW9XD23</accession>
<dbReference type="RefSeq" id="WP_161717624.1">
    <property type="nucleotide sequence ID" value="NZ_JAAAPO010000002.1"/>
</dbReference>
<keyword evidence="3" id="KW-1185">Reference proteome</keyword>
<name>A0ABW9XD23_9SPHN</name>
<feature type="region of interest" description="Disordered" evidence="1">
    <location>
        <begin position="211"/>
        <end position="230"/>
    </location>
</feature>
<dbReference type="Pfam" id="PF14559">
    <property type="entry name" value="TPR_19"/>
    <property type="match status" value="1"/>
</dbReference>
<dbReference type="Pfam" id="PF13432">
    <property type="entry name" value="TPR_16"/>
    <property type="match status" value="1"/>
</dbReference>